<gene>
    <name evidence="1" type="ORF">L195_g041583</name>
</gene>
<sequence>RKQENGGAAGICAPCAGMGASCASCSRFGGSFCLMRLMHQKVVPHAPVAVYMLQCFFCSRQE</sequence>
<reference evidence="1 2" key="2">
    <citation type="journal article" date="2017" name="Front. Plant Sci.">
        <title>Gene Classification and Mining of Molecular Markers Useful in Red Clover (Trifolium pratense) Breeding.</title>
        <authorList>
            <person name="Istvanek J."/>
            <person name="Dluhosova J."/>
            <person name="Dluhos P."/>
            <person name="Patkova L."/>
            <person name="Nedelnik J."/>
            <person name="Repkova J."/>
        </authorList>
    </citation>
    <scope>NUCLEOTIDE SEQUENCE [LARGE SCALE GENOMIC DNA]</scope>
    <source>
        <strain evidence="2">cv. Tatra</strain>
        <tissue evidence="1">Young leaves</tissue>
    </source>
</reference>
<organism evidence="1 2">
    <name type="scientific">Trifolium pratense</name>
    <name type="common">Red clover</name>
    <dbReference type="NCBI Taxonomy" id="57577"/>
    <lineage>
        <taxon>Eukaryota</taxon>
        <taxon>Viridiplantae</taxon>
        <taxon>Streptophyta</taxon>
        <taxon>Embryophyta</taxon>
        <taxon>Tracheophyta</taxon>
        <taxon>Spermatophyta</taxon>
        <taxon>Magnoliopsida</taxon>
        <taxon>eudicotyledons</taxon>
        <taxon>Gunneridae</taxon>
        <taxon>Pentapetalae</taxon>
        <taxon>rosids</taxon>
        <taxon>fabids</taxon>
        <taxon>Fabales</taxon>
        <taxon>Fabaceae</taxon>
        <taxon>Papilionoideae</taxon>
        <taxon>50 kb inversion clade</taxon>
        <taxon>NPAAA clade</taxon>
        <taxon>Hologalegina</taxon>
        <taxon>IRL clade</taxon>
        <taxon>Trifolieae</taxon>
        <taxon>Trifolium</taxon>
    </lineage>
</organism>
<reference evidence="1 2" key="1">
    <citation type="journal article" date="2014" name="Am. J. Bot.">
        <title>Genome assembly and annotation for red clover (Trifolium pratense; Fabaceae).</title>
        <authorList>
            <person name="Istvanek J."/>
            <person name="Jaros M."/>
            <person name="Krenek A."/>
            <person name="Repkova J."/>
        </authorList>
    </citation>
    <scope>NUCLEOTIDE SEQUENCE [LARGE SCALE GENOMIC DNA]</scope>
    <source>
        <strain evidence="2">cv. Tatra</strain>
        <tissue evidence="1">Young leaves</tissue>
    </source>
</reference>
<feature type="non-terminal residue" evidence="1">
    <location>
        <position position="1"/>
    </location>
</feature>
<protein>
    <submittedName>
        <fullName evidence="1">Uncharacterized protein</fullName>
    </submittedName>
</protein>
<name>A0A2K3M426_TRIPR</name>
<dbReference type="AlphaFoldDB" id="A0A2K3M426"/>
<proteinExistence type="predicted"/>
<dbReference type="Proteomes" id="UP000236291">
    <property type="component" value="Unassembled WGS sequence"/>
</dbReference>
<accession>A0A2K3M426</accession>
<dbReference type="EMBL" id="ASHM01048906">
    <property type="protein sequence ID" value="PNX85514.1"/>
    <property type="molecule type" value="Genomic_DNA"/>
</dbReference>
<comment type="caution">
    <text evidence="1">The sequence shown here is derived from an EMBL/GenBank/DDBJ whole genome shotgun (WGS) entry which is preliminary data.</text>
</comment>
<evidence type="ECO:0000313" key="1">
    <source>
        <dbReference type="EMBL" id="PNX85514.1"/>
    </source>
</evidence>
<evidence type="ECO:0000313" key="2">
    <source>
        <dbReference type="Proteomes" id="UP000236291"/>
    </source>
</evidence>